<evidence type="ECO:0000313" key="1">
    <source>
        <dbReference type="EMBL" id="ADK84296.1"/>
    </source>
</evidence>
<protein>
    <submittedName>
        <fullName evidence="1">Uncharacterized protein</fullName>
    </submittedName>
</protein>
<proteinExistence type="predicted"/>
<accession>E1QFG0</accession>
<organism evidence="1 2">
    <name type="scientific">Desulfarculus baarsii (strain ATCC 33931 / DSM 2075 / LMG 7858 / VKM B-1802 / 2st14)</name>
    <dbReference type="NCBI Taxonomy" id="644282"/>
    <lineage>
        <taxon>Bacteria</taxon>
        <taxon>Pseudomonadati</taxon>
        <taxon>Thermodesulfobacteriota</taxon>
        <taxon>Desulfarculia</taxon>
        <taxon>Desulfarculales</taxon>
        <taxon>Desulfarculaceae</taxon>
        <taxon>Desulfarculus</taxon>
    </lineage>
</organism>
<dbReference type="KEGG" id="dbr:Deba_0926"/>
<dbReference type="AlphaFoldDB" id="E1QFG0"/>
<reference evidence="1 2" key="1">
    <citation type="journal article" date="2010" name="Stand. Genomic Sci.">
        <title>Complete genome sequence of Desulfarculus baarsii type strain (2st14).</title>
        <authorList>
            <person name="Sun H."/>
            <person name="Spring S."/>
            <person name="Lapidus A."/>
            <person name="Davenport K."/>
            <person name="Del Rio T.G."/>
            <person name="Tice H."/>
            <person name="Nolan M."/>
            <person name="Copeland A."/>
            <person name="Cheng J.F."/>
            <person name="Lucas S."/>
            <person name="Tapia R."/>
            <person name="Goodwin L."/>
            <person name="Pitluck S."/>
            <person name="Ivanova N."/>
            <person name="Pagani I."/>
            <person name="Mavromatis K."/>
            <person name="Ovchinnikova G."/>
            <person name="Pati A."/>
            <person name="Chen A."/>
            <person name="Palaniappan K."/>
            <person name="Hauser L."/>
            <person name="Chang Y.J."/>
            <person name="Jeffries C.D."/>
            <person name="Detter J.C."/>
            <person name="Han C."/>
            <person name="Rohde M."/>
            <person name="Brambilla E."/>
            <person name="Goker M."/>
            <person name="Woyke T."/>
            <person name="Bristow J."/>
            <person name="Eisen J.A."/>
            <person name="Markowitz V."/>
            <person name="Hugenholtz P."/>
            <person name="Kyrpides N.C."/>
            <person name="Klenk H.P."/>
            <person name="Land M."/>
        </authorList>
    </citation>
    <scope>NUCLEOTIDE SEQUENCE [LARGE SCALE GENOMIC DNA]</scope>
    <source>
        <strain evidence="2">ATCC 33931 / DSM 2075 / LMG 7858 / VKM B-1802 / 2st14</strain>
    </source>
</reference>
<evidence type="ECO:0000313" key="2">
    <source>
        <dbReference type="Proteomes" id="UP000009047"/>
    </source>
</evidence>
<gene>
    <name evidence="1" type="ordered locus">Deba_0926</name>
</gene>
<dbReference type="HOGENOM" id="CLU_3042683_0_0_7"/>
<name>E1QFG0_DESB2</name>
<sequence>MEDRVSCFGHFDREDVICLVHCALHFECAAAREQSQAHRFFDESLETMPLAYSA</sequence>
<dbReference type="EMBL" id="CP002085">
    <property type="protein sequence ID" value="ADK84296.1"/>
    <property type="molecule type" value="Genomic_DNA"/>
</dbReference>
<dbReference type="STRING" id="644282.Deba_0926"/>
<dbReference type="Proteomes" id="UP000009047">
    <property type="component" value="Chromosome"/>
</dbReference>
<keyword evidence="2" id="KW-1185">Reference proteome</keyword>